<name>A0A8G2BMK0_9PROT</name>
<protein>
    <recommendedName>
        <fullName evidence="3">AB hydrolase-1 domain-containing protein</fullName>
    </recommendedName>
</protein>
<dbReference type="GO" id="GO:0034338">
    <property type="term" value="F:short-chain carboxylesterase activity"/>
    <property type="evidence" value="ECO:0007669"/>
    <property type="project" value="TreeGrafter"/>
</dbReference>
<dbReference type="PANTHER" id="PTHR10794:SF94">
    <property type="entry name" value="ESTERASE YHET-RELATED"/>
    <property type="match status" value="1"/>
</dbReference>
<dbReference type="OrthoDB" id="332676at2"/>
<dbReference type="Gene3D" id="3.40.50.1820">
    <property type="entry name" value="alpha/beta hydrolase"/>
    <property type="match status" value="1"/>
</dbReference>
<dbReference type="GO" id="GO:0047372">
    <property type="term" value="F:monoacylglycerol lipase activity"/>
    <property type="evidence" value="ECO:0007669"/>
    <property type="project" value="TreeGrafter"/>
</dbReference>
<dbReference type="InterPro" id="IPR012020">
    <property type="entry name" value="ABHD4"/>
</dbReference>
<comment type="similarity">
    <text evidence="1">Belongs to the AB hydrolase superfamily. AB hydrolase 4 family.</text>
</comment>
<organism evidence="4 5">
    <name type="scientific">Thalassobaculum litoreum DSM 18839</name>
    <dbReference type="NCBI Taxonomy" id="1123362"/>
    <lineage>
        <taxon>Bacteria</taxon>
        <taxon>Pseudomonadati</taxon>
        <taxon>Pseudomonadota</taxon>
        <taxon>Alphaproteobacteria</taxon>
        <taxon>Rhodospirillales</taxon>
        <taxon>Thalassobaculaceae</taxon>
        <taxon>Thalassobaculum</taxon>
    </lineage>
</organism>
<gene>
    <name evidence="4" type="ORF">SAMN05660686_04247</name>
</gene>
<evidence type="ECO:0000259" key="3">
    <source>
        <dbReference type="Pfam" id="PF00561"/>
    </source>
</evidence>
<dbReference type="PIRSF" id="PIRSF005211">
    <property type="entry name" value="Ab_hydro_YheT"/>
    <property type="match status" value="1"/>
</dbReference>
<sequence>MPAEIGVRPFRQRFPWIGGDLQTIRDFIVRPVEPVPAAASQTLSFEMPDGTGDTLIGIHDRPAEPVAGRPLAILIHGLTGCAESLYVRRAARTFLEAGFSTLRLNLRGAGASRPLCRQQYHSGRSEDLAAVIDRVLGLDGADAVTTDDVAPDGVALVGWSLGANMLLKGAAEFGAQKGVRGAVAISAPIDLMGTARNFTILRNTAYHRHLLAAMRAEVAGVPGGLTALERDRLAAARSVIAFDDAFTAPRNGFADAADYYARNSASGFLARIAIPTRVIHALDDPWIPKAGYLTVDWEACPSVQATLTRHGGHVGFHAPGGVWSDAEAVRFLAGL</sequence>
<dbReference type="InterPro" id="IPR050960">
    <property type="entry name" value="AB_hydrolase_4_sf"/>
</dbReference>
<evidence type="ECO:0000256" key="1">
    <source>
        <dbReference type="ARBA" id="ARBA00010884"/>
    </source>
</evidence>
<feature type="active site" description="Charge relay system" evidence="2">
    <location>
        <position position="284"/>
    </location>
</feature>
<reference evidence="4 5" key="1">
    <citation type="submission" date="2016-10" db="EMBL/GenBank/DDBJ databases">
        <authorList>
            <person name="Varghese N."/>
            <person name="Submissions S."/>
        </authorList>
    </citation>
    <scope>NUCLEOTIDE SEQUENCE [LARGE SCALE GENOMIC DNA]</scope>
    <source>
        <strain evidence="4 5">DSM 18839</strain>
    </source>
</reference>
<feature type="active site" description="Charge relay system" evidence="2">
    <location>
        <position position="160"/>
    </location>
</feature>
<dbReference type="InterPro" id="IPR029058">
    <property type="entry name" value="AB_hydrolase_fold"/>
</dbReference>
<dbReference type="PANTHER" id="PTHR10794">
    <property type="entry name" value="ABHYDROLASE DOMAIN-CONTAINING PROTEIN"/>
    <property type="match status" value="1"/>
</dbReference>
<comment type="caution">
    <text evidence="4">The sequence shown here is derived from an EMBL/GenBank/DDBJ whole genome shotgun (WGS) entry which is preliminary data.</text>
</comment>
<dbReference type="SUPFAM" id="SSF53474">
    <property type="entry name" value="alpha/beta-Hydrolases"/>
    <property type="match status" value="1"/>
</dbReference>
<accession>A0A8G2BMK0</accession>
<feature type="domain" description="AB hydrolase-1" evidence="3">
    <location>
        <begin position="73"/>
        <end position="316"/>
    </location>
</feature>
<dbReference type="RefSeq" id="WP_093153612.1">
    <property type="nucleotide sequence ID" value="NZ_FNBW01000016.1"/>
</dbReference>
<dbReference type="Proteomes" id="UP000198615">
    <property type="component" value="Unassembled WGS sequence"/>
</dbReference>
<evidence type="ECO:0000313" key="5">
    <source>
        <dbReference type="Proteomes" id="UP000198615"/>
    </source>
</evidence>
<dbReference type="InterPro" id="IPR000073">
    <property type="entry name" value="AB_hydrolase_1"/>
</dbReference>
<evidence type="ECO:0000256" key="2">
    <source>
        <dbReference type="PIRSR" id="PIRSR005211-1"/>
    </source>
</evidence>
<proteinExistence type="inferred from homology"/>
<dbReference type="EMBL" id="FNBW01000016">
    <property type="protein sequence ID" value="SDG39496.1"/>
    <property type="molecule type" value="Genomic_DNA"/>
</dbReference>
<feature type="active site" description="Charge relay system" evidence="2">
    <location>
        <position position="313"/>
    </location>
</feature>
<dbReference type="AlphaFoldDB" id="A0A8G2BMK0"/>
<dbReference type="Pfam" id="PF00561">
    <property type="entry name" value="Abhydrolase_1"/>
    <property type="match status" value="1"/>
</dbReference>
<keyword evidence="5" id="KW-1185">Reference proteome</keyword>
<evidence type="ECO:0000313" key="4">
    <source>
        <dbReference type="EMBL" id="SDG39496.1"/>
    </source>
</evidence>